<evidence type="ECO:0000256" key="1">
    <source>
        <dbReference type="ARBA" id="ARBA00022649"/>
    </source>
</evidence>
<sequence length="104" mass="12179">MDYKVILSDLAKRQLDDILFYIYATLDNEVAAARILEDAEYTIQKLAQIGGSLKICEEPELAEYGYRKMHFLSHRYLMLYTINGTCIHVDRIYHALEDYKNLPD</sequence>
<dbReference type="Proteomes" id="UP000236311">
    <property type="component" value="Unassembled WGS sequence"/>
</dbReference>
<dbReference type="RefSeq" id="WP_103237458.1">
    <property type="nucleotide sequence ID" value="NZ_JANJZD010000008.1"/>
</dbReference>
<evidence type="ECO:0000313" key="2">
    <source>
        <dbReference type="EMBL" id="SOY27310.1"/>
    </source>
</evidence>
<dbReference type="EMBL" id="OFSM01000001">
    <property type="protein sequence ID" value="SOY27310.1"/>
    <property type="molecule type" value="Genomic_DNA"/>
</dbReference>
<name>A0A2K4ZA24_9FIRM</name>
<dbReference type="AlphaFoldDB" id="A0A2K4ZA24"/>
<protein>
    <submittedName>
        <fullName evidence="2">Plasmid stabilization system protein</fullName>
    </submittedName>
</protein>
<proteinExistence type="predicted"/>
<dbReference type="OrthoDB" id="1769456at2"/>
<accession>A0A2K4ZA24</accession>
<keyword evidence="1" id="KW-1277">Toxin-antitoxin system</keyword>
<dbReference type="InterPro" id="IPR007712">
    <property type="entry name" value="RelE/ParE_toxin"/>
</dbReference>
<evidence type="ECO:0000313" key="3">
    <source>
        <dbReference type="Proteomes" id="UP000236311"/>
    </source>
</evidence>
<dbReference type="InterPro" id="IPR035093">
    <property type="entry name" value="RelE/ParE_toxin_dom_sf"/>
</dbReference>
<reference evidence="2 3" key="1">
    <citation type="submission" date="2018-01" db="EMBL/GenBank/DDBJ databases">
        <authorList>
            <person name="Gaut B.S."/>
            <person name="Morton B.R."/>
            <person name="Clegg M.T."/>
            <person name="Duvall M.R."/>
        </authorList>
    </citation>
    <scope>NUCLEOTIDE SEQUENCE [LARGE SCALE GENOMIC DNA]</scope>
    <source>
        <strain evidence="2">GP69</strain>
    </source>
</reference>
<keyword evidence="3" id="KW-1185">Reference proteome</keyword>
<dbReference type="Gene3D" id="3.30.2310.20">
    <property type="entry name" value="RelE-like"/>
    <property type="match status" value="1"/>
</dbReference>
<gene>
    <name evidence="2" type="ORF">AMURIS_00014</name>
</gene>
<organism evidence="2 3">
    <name type="scientific">Acetatifactor muris</name>
    <dbReference type="NCBI Taxonomy" id="879566"/>
    <lineage>
        <taxon>Bacteria</taxon>
        <taxon>Bacillati</taxon>
        <taxon>Bacillota</taxon>
        <taxon>Clostridia</taxon>
        <taxon>Lachnospirales</taxon>
        <taxon>Lachnospiraceae</taxon>
        <taxon>Acetatifactor</taxon>
    </lineage>
</organism>
<dbReference type="Pfam" id="PF05016">
    <property type="entry name" value="ParE_toxin"/>
    <property type="match status" value="1"/>
</dbReference>